<reference evidence="1 2" key="1">
    <citation type="submission" date="2018-01" db="EMBL/GenBank/DDBJ databases">
        <authorList>
            <person name="Paulsen S."/>
            <person name="Gram L.K."/>
        </authorList>
    </citation>
    <scope>NUCLEOTIDE SEQUENCE [LARGE SCALE GENOMIC DNA]</scope>
    <source>
        <strain evidence="1 2">S2676</strain>
    </source>
</reference>
<dbReference type="RefSeq" id="WP_138550150.1">
    <property type="nucleotide sequence ID" value="NZ_PNCH01000009.1"/>
</dbReference>
<protein>
    <submittedName>
        <fullName evidence="1">Uncharacterized protein</fullName>
    </submittedName>
</protein>
<evidence type="ECO:0000313" key="1">
    <source>
        <dbReference type="EMBL" id="TMP26586.1"/>
    </source>
</evidence>
<evidence type="ECO:0000313" key="2">
    <source>
        <dbReference type="Proteomes" id="UP000310249"/>
    </source>
</evidence>
<dbReference type="AlphaFoldDB" id="A0A5S3WHE7"/>
<sequence>MKFLVCLIGGLALVSTEASPLSFAGNLTVGSPSYQYHFATSSGAALNHLVTLDQVVSEGEPLLSYKEAVKDRVKLILAGSQGVVAELNSDSSVAKGELLAKLLTPTLLGIFEPAHEQTNTPRELWFCHVGNAFKVKVSYESREKMFITLHLNEHVTKVSESFRSAKPTTLFVDKAECIEQASLNKEVGKLP</sequence>
<proteinExistence type="predicted"/>
<comment type="caution">
    <text evidence="1">The sequence shown here is derived from an EMBL/GenBank/DDBJ whole genome shotgun (WGS) entry which is preliminary data.</text>
</comment>
<dbReference type="Proteomes" id="UP000310249">
    <property type="component" value="Unassembled WGS sequence"/>
</dbReference>
<gene>
    <name evidence="1" type="ORF">CWB99_18160</name>
</gene>
<dbReference type="EMBL" id="PNCI01000043">
    <property type="protein sequence ID" value="TMP26586.1"/>
    <property type="molecule type" value="Genomic_DNA"/>
</dbReference>
<organism evidence="1 2">
    <name type="scientific">Pseudoalteromonas rubra</name>
    <dbReference type="NCBI Taxonomy" id="43658"/>
    <lineage>
        <taxon>Bacteria</taxon>
        <taxon>Pseudomonadati</taxon>
        <taxon>Pseudomonadota</taxon>
        <taxon>Gammaproteobacteria</taxon>
        <taxon>Alteromonadales</taxon>
        <taxon>Pseudoalteromonadaceae</taxon>
        <taxon>Pseudoalteromonas</taxon>
    </lineage>
</organism>
<dbReference type="OrthoDB" id="6292875at2"/>
<reference evidence="2" key="2">
    <citation type="submission" date="2019-06" db="EMBL/GenBank/DDBJ databases">
        <title>Co-occurence of chitin degradation, pigmentation and bioactivity in marine Pseudoalteromonas.</title>
        <authorList>
            <person name="Sonnenschein E.C."/>
            <person name="Bech P.K."/>
        </authorList>
    </citation>
    <scope>NUCLEOTIDE SEQUENCE [LARGE SCALE GENOMIC DNA]</scope>
    <source>
        <strain evidence="2">S2676</strain>
    </source>
</reference>
<name>A0A5S3WHE7_9GAMM</name>
<accession>A0A5S3WHE7</accession>